<sequence>MKLKQSRQGVSTKLVRISVPNLEISTSCAKMTQKPIQLNDVPTVRILMLGDKGVGKTSVTNLMACTVDTPTVASRSVSHPYYNIQVRLHEYPNTAELPPTPTWTSHSSSEYLDKTEFPRRMPLTSDILYFVEFIDMNSPCSMQRLQRRAMFQKIDGIVLVYNLQDPRSQDNLHDYLYEPLRQICKRRHGRRHSILKTNHVPIVVVATRLDKLIHLPLRRCSIAQQLNAEEILVNGQDPKSFADKSNNHNKLCGFLNRVVEFKERKPNAQPSPF</sequence>
<keyword evidence="1" id="KW-1185">Reference proteome</keyword>
<dbReference type="SUPFAM" id="SSF52540">
    <property type="entry name" value="P-loop containing nucleoside triphosphate hydrolases"/>
    <property type="match status" value="1"/>
</dbReference>
<name>A0A6P4HQN8_DROKI</name>
<dbReference type="InterPro" id="IPR027417">
    <property type="entry name" value="P-loop_NTPase"/>
</dbReference>
<dbReference type="OrthoDB" id="5914890at2759"/>
<dbReference type="RefSeq" id="XP_017018237.2">
    <property type="nucleotide sequence ID" value="XM_017162748.3"/>
</dbReference>
<gene>
    <name evidence="2" type="primary">LOC108071836</name>
</gene>
<evidence type="ECO:0000313" key="1">
    <source>
        <dbReference type="Proteomes" id="UP001652661"/>
    </source>
</evidence>
<accession>A0A6P4HQN8</accession>
<dbReference type="AlphaFoldDB" id="A0A6P4HQN8"/>
<evidence type="ECO:0000313" key="2">
    <source>
        <dbReference type="RefSeq" id="XP_017018237.2"/>
    </source>
</evidence>
<reference evidence="2" key="1">
    <citation type="submission" date="2025-08" db="UniProtKB">
        <authorList>
            <consortium name="RefSeq"/>
        </authorList>
    </citation>
    <scope>IDENTIFICATION</scope>
    <source>
        <strain evidence="2">14028-0561.14</strain>
        <tissue evidence="2">Whole fly</tissue>
    </source>
</reference>
<dbReference type="Proteomes" id="UP001652661">
    <property type="component" value="Chromosome X"/>
</dbReference>
<dbReference type="GeneID" id="108071836"/>
<protein>
    <submittedName>
        <fullName evidence="2">Rab-like protein 3</fullName>
    </submittedName>
</protein>
<organism evidence="1 2">
    <name type="scientific">Drosophila kikkawai</name>
    <name type="common">Fruit fly</name>
    <dbReference type="NCBI Taxonomy" id="30033"/>
    <lineage>
        <taxon>Eukaryota</taxon>
        <taxon>Metazoa</taxon>
        <taxon>Ecdysozoa</taxon>
        <taxon>Arthropoda</taxon>
        <taxon>Hexapoda</taxon>
        <taxon>Insecta</taxon>
        <taxon>Pterygota</taxon>
        <taxon>Neoptera</taxon>
        <taxon>Endopterygota</taxon>
        <taxon>Diptera</taxon>
        <taxon>Brachycera</taxon>
        <taxon>Muscomorpha</taxon>
        <taxon>Ephydroidea</taxon>
        <taxon>Drosophilidae</taxon>
        <taxon>Drosophila</taxon>
        <taxon>Sophophora</taxon>
    </lineage>
</organism>
<dbReference type="Gene3D" id="3.40.50.300">
    <property type="entry name" value="P-loop containing nucleotide triphosphate hydrolases"/>
    <property type="match status" value="1"/>
</dbReference>
<proteinExistence type="predicted"/>